<dbReference type="EMBL" id="CP030118">
    <property type="protein sequence ID" value="QDL11694.1"/>
    <property type="molecule type" value="Genomic_DNA"/>
</dbReference>
<dbReference type="AlphaFoldDB" id="A0A856MNK5"/>
<sequence length="160" mass="19030">MNSFTSDGWRIFFYPLFDKQWVQLSHRVRTLKTELSKQEFMTHADVKLLKGLNIGIKEKITQDPFASHFILHKPLHKYGRLKKMGLPARYRLFFRAFKEQKIIIIIWLGFPRKEGDKNDCYQVFAKKVTNIDFPENVDELLAECEVTDFQEEKKDSVKTK</sequence>
<dbReference type="GO" id="GO:0004540">
    <property type="term" value="F:RNA nuclease activity"/>
    <property type="evidence" value="ECO:0007669"/>
    <property type="project" value="InterPro"/>
</dbReference>
<dbReference type="GO" id="GO:0110001">
    <property type="term" value="C:toxin-antitoxin complex"/>
    <property type="evidence" value="ECO:0007669"/>
    <property type="project" value="InterPro"/>
</dbReference>
<evidence type="ECO:0000313" key="2">
    <source>
        <dbReference type="Proteomes" id="UP000503129"/>
    </source>
</evidence>
<gene>
    <name evidence="1" type="ORF">DP114_30765</name>
</gene>
<organism evidence="1 2">
    <name type="scientific">Brasilonema sennae CENA114</name>
    <dbReference type="NCBI Taxonomy" id="415709"/>
    <lineage>
        <taxon>Bacteria</taxon>
        <taxon>Bacillati</taxon>
        <taxon>Cyanobacteriota</taxon>
        <taxon>Cyanophyceae</taxon>
        <taxon>Nostocales</taxon>
        <taxon>Scytonemataceae</taxon>
        <taxon>Brasilonema</taxon>
        <taxon>Bromeliae group (in: Brasilonema)</taxon>
    </lineage>
</organism>
<dbReference type="InterPro" id="IPR021679">
    <property type="entry name" value="Toxin_endonuclease_YhaV"/>
</dbReference>
<evidence type="ECO:0000313" key="1">
    <source>
        <dbReference type="EMBL" id="QDL11694.1"/>
    </source>
</evidence>
<dbReference type="Pfam" id="PF11663">
    <property type="entry name" value="Toxin_YhaV"/>
    <property type="match status" value="1"/>
</dbReference>
<protein>
    <submittedName>
        <fullName evidence="1">Type II toxin-antitoxin system YhaV family toxin</fullName>
    </submittedName>
</protein>
<accession>A0A856MNK5</accession>
<keyword evidence="2" id="KW-1185">Reference proteome</keyword>
<dbReference type="KEGG" id="bsen:DP114_30765"/>
<dbReference type="RefSeq" id="WP_171977896.1">
    <property type="nucleotide sequence ID" value="NZ_CAWOXK010000001.1"/>
</dbReference>
<name>A0A856MNK5_9CYAN</name>
<reference evidence="1 2" key="1">
    <citation type="submission" date="2018-06" db="EMBL/GenBank/DDBJ databases">
        <title>Comparative genomics of Brasilonema spp. strains.</title>
        <authorList>
            <person name="Alvarenga D.O."/>
            <person name="Fiore M.F."/>
            <person name="Varani A.M."/>
        </authorList>
    </citation>
    <scope>NUCLEOTIDE SEQUENCE [LARGE SCALE GENOMIC DNA]</scope>
    <source>
        <strain evidence="1 2">CENA114</strain>
    </source>
</reference>
<dbReference type="Proteomes" id="UP000503129">
    <property type="component" value="Chromosome"/>
</dbReference>
<proteinExistence type="predicted"/>